<feature type="region of interest" description="Disordered" evidence="1">
    <location>
        <begin position="115"/>
        <end position="144"/>
    </location>
</feature>
<evidence type="ECO:0000313" key="3">
    <source>
        <dbReference type="EMBL" id="KAL0273674.1"/>
    </source>
</evidence>
<keyword evidence="2" id="KW-0472">Membrane</keyword>
<gene>
    <name evidence="3" type="ORF">PYX00_006297</name>
</gene>
<comment type="caution">
    <text evidence="3">The sequence shown here is derived from an EMBL/GenBank/DDBJ whole genome shotgun (WGS) entry which is preliminary data.</text>
</comment>
<keyword evidence="2" id="KW-0812">Transmembrane</keyword>
<organism evidence="3">
    <name type="scientific">Menopon gallinae</name>
    <name type="common">poultry shaft louse</name>
    <dbReference type="NCBI Taxonomy" id="328185"/>
    <lineage>
        <taxon>Eukaryota</taxon>
        <taxon>Metazoa</taxon>
        <taxon>Ecdysozoa</taxon>
        <taxon>Arthropoda</taxon>
        <taxon>Hexapoda</taxon>
        <taxon>Insecta</taxon>
        <taxon>Pterygota</taxon>
        <taxon>Neoptera</taxon>
        <taxon>Paraneoptera</taxon>
        <taxon>Psocodea</taxon>
        <taxon>Troctomorpha</taxon>
        <taxon>Phthiraptera</taxon>
        <taxon>Amblycera</taxon>
        <taxon>Menoponidae</taxon>
        <taxon>Menopon</taxon>
    </lineage>
</organism>
<accession>A0AAW2HUU5</accession>
<name>A0AAW2HUU5_9NEOP</name>
<protein>
    <submittedName>
        <fullName evidence="3">Uncharacterized protein</fullName>
    </submittedName>
</protein>
<reference evidence="3" key="1">
    <citation type="journal article" date="2024" name="Gigascience">
        <title>Chromosome-level genome of the poultry shaft louse Menopon gallinae provides insight into the host-switching and adaptive evolution of parasitic lice.</title>
        <authorList>
            <person name="Xu Y."/>
            <person name="Ma L."/>
            <person name="Liu S."/>
            <person name="Liang Y."/>
            <person name="Liu Q."/>
            <person name="He Z."/>
            <person name="Tian L."/>
            <person name="Duan Y."/>
            <person name="Cai W."/>
            <person name="Li H."/>
            <person name="Song F."/>
        </authorList>
    </citation>
    <scope>NUCLEOTIDE SEQUENCE</scope>
    <source>
        <strain evidence="3">Cailab_2023a</strain>
    </source>
</reference>
<keyword evidence="2" id="KW-1133">Transmembrane helix</keyword>
<feature type="transmembrane region" description="Helical" evidence="2">
    <location>
        <begin position="33"/>
        <end position="52"/>
    </location>
</feature>
<evidence type="ECO:0000256" key="2">
    <source>
        <dbReference type="SAM" id="Phobius"/>
    </source>
</evidence>
<proteinExistence type="predicted"/>
<dbReference type="AlphaFoldDB" id="A0AAW2HUU5"/>
<feature type="compositionally biased region" description="Polar residues" evidence="1">
    <location>
        <begin position="133"/>
        <end position="144"/>
    </location>
</feature>
<dbReference type="EMBL" id="JARGDH010000003">
    <property type="protein sequence ID" value="KAL0273674.1"/>
    <property type="molecule type" value="Genomic_DNA"/>
</dbReference>
<feature type="region of interest" description="Disordered" evidence="1">
    <location>
        <begin position="69"/>
        <end position="88"/>
    </location>
</feature>
<evidence type="ECO:0000256" key="1">
    <source>
        <dbReference type="SAM" id="MobiDB-lite"/>
    </source>
</evidence>
<sequence length="144" mass="14844">MVNFNLREVVSHPIGITALIPASKMQLSQTHKVVVVSVGAGIALITLLAHYLRRRRRIGRLKSSKFLSAGSKKGHATPCGSKSPCTDGTQAVSPGVRLFRQGSVLSNLGGSDRMSVVSGSSAGGGPDPIGAGTQLTPQQLGVMG</sequence>